<dbReference type="EMBL" id="VEPZ02001787">
    <property type="protein sequence ID" value="KAE8654633.1"/>
    <property type="molecule type" value="Genomic_DNA"/>
</dbReference>
<dbReference type="PANTHER" id="PTHR48007">
    <property type="entry name" value="LEUCINE-RICH REPEAT RECEPTOR-LIKE PROTEIN KINASE PXC1"/>
    <property type="match status" value="1"/>
</dbReference>
<dbReference type="GO" id="GO:0004672">
    <property type="term" value="F:protein kinase activity"/>
    <property type="evidence" value="ECO:0007669"/>
    <property type="project" value="InterPro"/>
</dbReference>
<reference evidence="2" key="1">
    <citation type="submission" date="2019-09" db="EMBL/GenBank/DDBJ databases">
        <title>Draft genome information of white flower Hibiscus syriacus.</title>
        <authorList>
            <person name="Kim Y.-M."/>
        </authorList>
    </citation>
    <scope>NUCLEOTIDE SEQUENCE [LARGE SCALE GENOMIC DNA]</scope>
    <source>
        <strain evidence="2">YM2019G1</strain>
    </source>
</reference>
<dbReference type="Proteomes" id="UP000436088">
    <property type="component" value="Unassembled WGS sequence"/>
</dbReference>
<dbReference type="SUPFAM" id="SSF56112">
    <property type="entry name" value="Protein kinase-like (PK-like)"/>
    <property type="match status" value="1"/>
</dbReference>
<protein>
    <recommendedName>
        <fullName evidence="1">Serine-threonine/tyrosine-protein kinase catalytic domain-containing protein</fullName>
    </recommendedName>
</protein>
<dbReference type="InterPro" id="IPR011009">
    <property type="entry name" value="Kinase-like_dom_sf"/>
</dbReference>
<proteinExistence type="predicted"/>
<evidence type="ECO:0000259" key="1">
    <source>
        <dbReference type="Pfam" id="PF07714"/>
    </source>
</evidence>
<dbReference type="InterPro" id="IPR001245">
    <property type="entry name" value="Ser-Thr/Tyr_kinase_cat_dom"/>
</dbReference>
<dbReference type="AlphaFoldDB" id="A0A6A2W9M5"/>
<evidence type="ECO:0000313" key="3">
    <source>
        <dbReference type="Proteomes" id="UP000436088"/>
    </source>
</evidence>
<sequence length="115" mass="13045">MDDLIMVNEEMGAFGLEDLMKADAEVLGNGRLGLACKAVLDNGLAVVVKRMKEMNKFGKDQFQVEIKRFKEFKYPNVLTPLAFHFKKEEKLIISRHMPCGSLSYALHGTFIFIFA</sequence>
<feature type="domain" description="Serine-threonine/tyrosine-protein kinase catalytic" evidence="1">
    <location>
        <begin position="25"/>
        <end position="107"/>
    </location>
</feature>
<keyword evidence="3" id="KW-1185">Reference proteome</keyword>
<dbReference type="InterPro" id="IPR046959">
    <property type="entry name" value="PRK1-6/SRF4-like"/>
</dbReference>
<dbReference type="Pfam" id="PF07714">
    <property type="entry name" value="PK_Tyr_Ser-Thr"/>
    <property type="match status" value="1"/>
</dbReference>
<comment type="caution">
    <text evidence="2">The sequence shown here is derived from an EMBL/GenBank/DDBJ whole genome shotgun (WGS) entry which is preliminary data.</text>
</comment>
<dbReference type="Gene3D" id="3.30.200.20">
    <property type="entry name" value="Phosphorylase Kinase, domain 1"/>
    <property type="match status" value="1"/>
</dbReference>
<gene>
    <name evidence="2" type="ORF">F3Y22_tig00117048pilonHSYRG01212</name>
</gene>
<name>A0A6A2W9M5_HIBSY</name>
<organism evidence="2 3">
    <name type="scientific">Hibiscus syriacus</name>
    <name type="common">Rose of Sharon</name>
    <dbReference type="NCBI Taxonomy" id="106335"/>
    <lineage>
        <taxon>Eukaryota</taxon>
        <taxon>Viridiplantae</taxon>
        <taxon>Streptophyta</taxon>
        <taxon>Embryophyta</taxon>
        <taxon>Tracheophyta</taxon>
        <taxon>Spermatophyta</taxon>
        <taxon>Magnoliopsida</taxon>
        <taxon>eudicotyledons</taxon>
        <taxon>Gunneridae</taxon>
        <taxon>Pentapetalae</taxon>
        <taxon>rosids</taxon>
        <taxon>malvids</taxon>
        <taxon>Malvales</taxon>
        <taxon>Malvaceae</taxon>
        <taxon>Malvoideae</taxon>
        <taxon>Hibiscus</taxon>
    </lineage>
</organism>
<accession>A0A6A2W9M5</accession>
<dbReference type="PANTHER" id="PTHR48007:SF29">
    <property type="entry name" value="POLLEN RECEPTOR-LIKE KINASE 3"/>
    <property type="match status" value="1"/>
</dbReference>
<evidence type="ECO:0000313" key="2">
    <source>
        <dbReference type="EMBL" id="KAE8654633.1"/>
    </source>
</evidence>